<proteinExistence type="predicted"/>
<evidence type="ECO:0000313" key="4">
    <source>
        <dbReference type="Proteomes" id="UP000306740"/>
    </source>
</evidence>
<dbReference type="EMBL" id="VDFR01000183">
    <property type="protein sequence ID" value="TNC32932.1"/>
    <property type="molecule type" value="Genomic_DNA"/>
</dbReference>
<dbReference type="EMBL" id="VDFR01000214">
    <property type="protein sequence ID" value="TNC30581.1"/>
    <property type="molecule type" value="Genomic_DNA"/>
</dbReference>
<dbReference type="Gene3D" id="3.90.1200.10">
    <property type="match status" value="1"/>
</dbReference>
<accession>A0A5C4MAE6</accession>
<dbReference type="Pfam" id="PF01636">
    <property type="entry name" value="APH"/>
    <property type="match status" value="1"/>
</dbReference>
<feature type="domain" description="Aminoglycoside phosphotransferase" evidence="1">
    <location>
        <begin position="5"/>
        <end position="166"/>
    </location>
</feature>
<dbReference type="Proteomes" id="UP000306740">
    <property type="component" value="Unassembled WGS sequence"/>
</dbReference>
<sequence length="230" mass="25315">MRSHVTREGGTVVRPAGAWSEAVHALLRTLNAAGLAGVPEPLEIMPDGRERLTYLEGTVPAYPMPDWVWGDLALESSVALLRRVHDLSASAPRSGPWRSPVRQPAEVICHNDFAPYNLVFDEGRAIGAIDWDFASPGPRVWDLAYLAYRIVPLSTADLGDGFTDRQRRRRLERLARLYDPALEADEVAAMVPARLLELADLTAAAAERLGDAFLHDDAALYRRDAAHLSS</sequence>
<dbReference type="AlphaFoldDB" id="A0A5C4MAE6"/>
<dbReference type="InterPro" id="IPR011009">
    <property type="entry name" value="Kinase-like_dom_sf"/>
</dbReference>
<gene>
    <name evidence="3" type="ORF">FHE65_29875</name>
    <name evidence="2" type="ORF">FHE65_32700</name>
</gene>
<reference evidence="2 4" key="1">
    <citation type="submission" date="2019-05" db="EMBL/GenBank/DDBJ databases">
        <title>Mumia sp. nov., isolated from the intestinal contents of plateau pika (Ochotona curzoniae) in the Qinghai-Tibet plateau of China.</title>
        <authorList>
            <person name="Tian Z."/>
        </authorList>
    </citation>
    <scope>NUCLEOTIDE SEQUENCE [LARGE SCALE GENOMIC DNA]</scope>
    <source>
        <strain evidence="4">527</strain>
        <strain evidence="2">Z527</strain>
    </source>
</reference>
<evidence type="ECO:0000259" key="1">
    <source>
        <dbReference type="Pfam" id="PF01636"/>
    </source>
</evidence>
<dbReference type="InterPro" id="IPR002575">
    <property type="entry name" value="Aminoglycoside_PTrfase"/>
</dbReference>
<dbReference type="SUPFAM" id="SSF56112">
    <property type="entry name" value="Protein kinase-like (PK-like)"/>
    <property type="match status" value="1"/>
</dbReference>
<comment type="caution">
    <text evidence="2">The sequence shown here is derived from an EMBL/GenBank/DDBJ whole genome shotgun (WGS) entry which is preliminary data.</text>
</comment>
<protein>
    <recommendedName>
        <fullName evidence="1">Aminoglycoside phosphotransferase domain-containing protein</fullName>
    </recommendedName>
</protein>
<evidence type="ECO:0000313" key="3">
    <source>
        <dbReference type="EMBL" id="TNC32932.1"/>
    </source>
</evidence>
<name>A0A5C4MAE6_9ACTN</name>
<dbReference type="RefSeq" id="WP_139107121.1">
    <property type="nucleotide sequence ID" value="NZ_VDFR01000183.1"/>
</dbReference>
<organism evidence="2 4">
    <name type="scientific">Mumia zhuanghuii</name>
    <dbReference type="NCBI Taxonomy" id="2585211"/>
    <lineage>
        <taxon>Bacteria</taxon>
        <taxon>Bacillati</taxon>
        <taxon>Actinomycetota</taxon>
        <taxon>Actinomycetes</taxon>
        <taxon>Propionibacteriales</taxon>
        <taxon>Nocardioidaceae</taxon>
        <taxon>Mumia</taxon>
    </lineage>
</organism>
<evidence type="ECO:0000313" key="2">
    <source>
        <dbReference type="EMBL" id="TNC30581.1"/>
    </source>
</evidence>
<dbReference type="OrthoDB" id="236897at2"/>